<organism evidence="2 4">
    <name type="scientific">Trichuris suis</name>
    <name type="common">pig whipworm</name>
    <dbReference type="NCBI Taxonomy" id="68888"/>
    <lineage>
        <taxon>Eukaryota</taxon>
        <taxon>Metazoa</taxon>
        <taxon>Ecdysozoa</taxon>
        <taxon>Nematoda</taxon>
        <taxon>Enoplea</taxon>
        <taxon>Dorylaimia</taxon>
        <taxon>Trichinellida</taxon>
        <taxon>Trichuridae</taxon>
        <taxon>Trichuris</taxon>
    </lineage>
</organism>
<dbReference type="EMBL" id="KL367952">
    <property type="protein sequence ID" value="KFD59442.1"/>
    <property type="molecule type" value="Genomic_DNA"/>
</dbReference>
<name>A0A085LRU2_9BILA</name>
<dbReference type="EMBL" id="KL363317">
    <property type="protein sequence ID" value="KFD47688.1"/>
    <property type="molecule type" value="Genomic_DNA"/>
</dbReference>
<sequence length="81" mass="9096">MYDKRRVAISKVCSFETALNYGSESENPSKFELLNQTRPQNAEVAKDFKCKVMCNGGIPKEQKSESVQVMKGSKPGNRSKH</sequence>
<evidence type="ECO:0000256" key="1">
    <source>
        <dbReference type="SAM" id="MobiDB-lite"/>
    </source>
</evidence>
<dbReference type="Proteomes" id="UP000030764">
    <property type="component" value="Unassembled WGS sequence"/>
</dbReference>
<evidence type="ECO:0000313" key="3">
    <source>
        <dbReference type="EMBL" id="KFD59442.1"/>
    </source>
</evidence>
<protein>
    <submittedName>
        <fullName evidence="2">Uncharacterized protein</fullName>
    </submittedName>
</protein>
<dbReference type="AlphaFoldDB" id="A0A085LRU2"/>
<accession>A0A085LRU2</accession>
<gene>
    <name evidence="2" type="ORF">M513_11421</name>
    <name evidence="3" type="ORF">M514_11421</name>
</gene>
<dbReference type="Proteomes" id="UP000030758">
    <property type="component" value="Unassembled WGS sequence"/>
</dbReference>
<keyword evidence="4" id="KW-1185">Reference proteome</keyword>
<reference evidence="2 4" key="1">
    <citation type="journal article" date="2014" name="Nat. Genet.">
        <title>Genome and transcriptome of the porcine whipworm Trichuris suis.</title>
        <authorList>
            <person name="Jex A.R."/>
            <person name="Nejsum P."/>
            <person name="Schwarz E.M."/>
            <person name="Hu L."/>
            <person name="Young N.D."/>
            <person name="Hall R.S."/>
            <person name="Korhonen P.K."/>
            <person name="Liao S."/>
            <person name="Thamsborg S."/>
            <person name="Xia J."/>
            <person name="Xu P."/>
            <person name="Wang S."/>
            <person name="Scheerlinck J.P."/>
            <person name="Hofmann A."/>
            <person name="Sternberg P.W."/>
            <person name="Wang J."/>
            <person name="Gasser R.B."/>
        </authorList>
    </citation>
    <scope>NUCLEOTIDE SEQUENCE [LARGE SCALE GENOMIC DNA]</scope>
    <source>
        <strain evidence="3">DCEP-RM93F</strain>
        <strain evidence="2">DCEP-RM93M</strain>
    </source>
</reference>
<feature type="region of interest" description="Disordered" evidence="1">
    <location>
        <begin position="61"/>
        <end position="81"/>
    </location>
</feature>
<evidence type="ECO:0000313" key="4">
    <source>
        <dbReference type="Proteomes" id="UP000030764"/>
    </source>
</evidence>
<proteinExistence type="predicted"/>
<evidence type="ECO:0000313" key="2">
    <source>
        <dbReference type="EMBL" id="KFD47688.1"/>
    </source>
</evidence>